<feature type="transmembrane region" description="Helical" evidence="1">
    <location>
        <begin position="20"/>
        <end position="38"/>
    </location>
</feature>
<evidence type="ECO:0000313" key="2">
    <source>
        <dbReference type="EMBL" id="SMO95401.1"/>
    </source>
</evidence>
<gene>
    <name evidence="2" type="ORF">SAMN06265219_11916</name>
</gene>
<keyword evidence="1" id="KW-0472">Membrane</keyword>
<dbReference type="Pfam" id="PF06835">
    <property type="entry name" value="LptC"/>
    <property type="match status" value="1"/>
</dbReference>
<accession>A0A521FIC1</accession>
<evidence type="ECO:0000256" key="1">
    <source>
        <dbReference type="SAM" id="Phobius"/>
    </source>
</evidence>
<dbReference type="InterPro" id="IPR026265">
    <property type="entry name" value="LptC"/>
</dbReference>
<organism evidence="2 3">
    <name type="scientific">Gracilimonas mengyeensis</name>
    <dbReference type="NCBI Taxonomy" id="1302730"/>
    <lineage>
        <taxon>Bacteria</taxon>
        <taxon>Pseudomonadati</taxon>
        <taxon>Balneolota</taxon>
        <taxon>Balneolia</taxon>
        <taxon>Balneolales</taxon>
        <taxon>Balneolaceae</taxon>
        <taxon>Gracilimonas</taxon>
    </lineage>
</organism>
<dbReference type="RefSeq" id="WP_185957361.1">
    <property type="nucleotide sequence ID" value="NZ_FXTP01000019.1"/>
</dbReference>
<reference evidence="2 3" key="1">
    <citation type="submission" date="2017-05" db="EMBL/GenBank/DDBJ databases">
        <authorList>
            <person name="Varghese N."/>
            <person name="Submissions S."/>
        </authorList>
    </citation>
    <scope>NUCLEOTIDE SEQUENCE [LARGE SCALE GENOMIC DNA]</scope>
    <source>
        <strain evidence="2 3">DSM 21985</strain>
    </source>
</reference>
<keyword evidence="3" id="KW-1185">Reference proteome</keyword>
<dbReference type="NCBIfam" id="TIGR04409">
    <property type="entry name" value="LptC_YrbK"/>
    <property type="match status" value="1"/>
</dbReference>
<dbReference type="GO" id="GO:0005886">
    <property type="term" value="C:plasma membrane"/>
    <property type="evidence" value="ECO:0007669"/>
    <property type="project" value="InterPro"/>
</dbReference>
<sequence>MPLSYQDSVTPETATLVHFSLRFCLLLVFTGSLIFSGCSELSEYENQQVAEALSDSLLSTTESWDVEMEFLEQGQLKLILTGSRAVTIKNEQRSVTKISGPVYIEIYNEEGEADTFVNADSAMHYPEEALFELYGNVNVKAPEGKELRSESLQWERKSDRVRTSDFVIFITDADSIAAEGFFGNTQLTNYTLNEGGGRAVIE</sequence>
<keyword evidence="1" id="KW-1133">Transmembrane helix</keyword>
<dbReference type="GO" id="GO:0015221">
    <property type="term" value="F:lipopolysaccharide transmembrane transporter activity"/>
    <property type="evidence" value="ECO:0007669"/>
    <property type="project" value="InterPro"/>
</dbReference>
<dbReference type="Proteomes" id="UP000317557">
    <property type="component" value="Unassembled WGS sequence"/>
</dbReference>
<dbReference type="InterPro" id="IPR010664">
    <property type="entry name" value="LipoPS_assembly_LptC-rel"/>
</dbReference>
<protein>
    <submittedName>
        <fullName evidence="2">LPS export ABC transporter protein LptC</fullName>
    </submittedName>
</protein>
<dbReference type="Gene3D" id="2.60.450.10">
    <property type="entry name" value="Lipopolysaccharide (LPS) transport protein A like domain"/>
    <property type="match status" value="1"/>
</dbReference>
<proteinExistence type="predicted"/>
<evidence type="ECO:0000313" key="3">
    <source>
        <dbReference type="Proteomes" id="UP000317557"/>
    </source>
</evidence>
<dbReference type="EMBL" id="FXTP01000019">
    <property type="protein sequence ID" value="SMO95401.1"/>
    <property type="molecule type" value="Genomic_DNA"/>
</dbReference>
<dbReference type="AlphaFoldDB" id="A0A521FIC1"/>
<name>A0A521FIC1_9BACT</name>
<keyword evidence="1" id="KW-0812">Transmembrane</keyword>